<name>A0A1I0X8Y6_9BACI</name>
<accession>A0A1I0X8Y6</accession>
<evidence type="ECO:0000313" key="1">
    <source>
        <dbReference type="EMBL" id="SFA96443.1"/>
    </source>
</evidence>
<reference evidence="1 2" key="1">
    <citation type="submission" date="2016-10" db="EMBL/GenBank/DDBJ databases">
        <authorList>
            <person name="de Groot N.N."/>
        </authorList>
    </citation>
    <scope>NUCLEOTIDE SEQUENCE [LARGE SCALE GENOMIC DNA]</scope>
    <source>
        <strain evidence="1 2">CGMCC 1.3702</strain>
    </source>
</reference>
<gene>
    <name evidence="1" type="ORF">SAMN04488072_104191</name>
</gene>
<keyword evidence="2" id="KW-1185">Reference proteome</keyword>
<sequence>MNAFISKVASRGDNPAVQGWWAAFLVVVAPPNTGLVNIIVICCGTNVKTVSCVRLNTKS</sequence>
<dbReference type="EMBL" id="FOJW01000004">
    <property type="protein sequence ID" value="SFA96443.1"/>
    <property type="molecule type" value="Genomic_DNA"/>
</dbReference>
<organism evidence="1 2">
    <name type="scientific">Lentibacillus halodurans</name>
    <dbReference type="NCBI Taxonomy" id="237679"/>
    <lineage>
        <taxon>Bacteria</taxon>
        <taxon>Bacillati</taxon>
        <taxon>Bacillota</taxon>
        <taxon>Bacilli</taxon>
        <taxon>Bacillales</taxon>
        <taxon>Bacillaceae</taxon>
        <taxon>Lentibacillus</taxon>
    </lineage>
</organism>
<proteinExistence type="predicted"/>
<evidence type="ECO:0000313" key="2">
    <source>
        <dbReference type="Proteomes" id="UP000198642"/>
    </source>
</evidence>
<protein>
    <submittedName>
        <fullName evidence="1">Uncharacterized protein</fullName>
    </submittedName>
</protein>
<dbReference type="AlphaFoldDB" id="A0A1I0X8Y6"/>
<dbReference type="Proteomes" id="UP000198642">
    <property type="component" value="Unassembled WGS sequence"/>
</dbReference>